<evidence type="ECO:0000256" key="1">
    <source>
        <dbReference type="ARBA" id="ARBA00009673"/>
    </source>
</evidence>
<comment type="subcellular location">
    <subcellularLocation>
        <location evidence="6">Cytoplasm</location>
    </subcellularLocation>
</comment>
<evidence type="ECO:0000256" key="2">
    <source>
        <dbReference type="ARBA" id="ARBA00013056"/>
    </source>
</evidence>
<dbReference type="HAMAP" id="MF_00518">
    <property type="entry name" value="Deacylase_Dtd"/>
    <property type="match status" value="1"/>
</dbReference>
<dbReference type="SUPFAM" id="SSF69500">
    <property type="entry name" value="DTD-like"/>
    <property type="match status" value="1"/>
</dbReference>
<dbReference type="PANTHER" id="PTHR10472">
    <property type="entry name" value="D-TYROSYL-TRNA TYR DEACYLASE"/>
    <property type="match status" value="1"/>
</dbReference>
<dbReference type="GO" id="GO:0106026">
    <property type="term" value="F:Gly-tRNA(Ala) deacylase activity"/>
    <property type="evidence" value="ECO:0007669"/>
    <property type="project" value="RHEA"/>
</dbReference>
<evidence type="ECO:0000256" key="3">
    <source>
        <dbReference type="ARBA" id="ARBA00020007"/>
    </source>
</evidence>
<dbReference type="FunFam" id="3.50.80.10:FF:000001">
    <property type="entry name" value="D-aminoacyl-tRNA deacylase"/>
    <property type="match status" value="1"/>
</dbReference>
<dbReference type="EC" id="3.1.1.96" evidence="2 6"/>
<comment type="catalytic activity">
    <reaction evidence="4">
        <text>glycyl-tRNA(Ala) + H2O = tRNA(Ala) + glycine + H(+)</text>
        <dbReference type="Rhea" id="RHEA:53744"/>
        <dbReference type="Rhea" id="RHEA-COMP:9657"/>
        <dbReference type="Rhea" id="RHEA-COMP:13640"/>
        <dbReference type="ChEBI" id="CHEBI:15377"/>
        <dbReference type="ChEBI" id="CHEBI:15378"/>
        <dbReference type="ChEBI" id="CHEBI:57305"/>
        <dbReference type="ChEBI" id="CHEBI:78442"/>
        <dbReference type="ChEBI" id="CHEBI:78522"/>
        <dbReference type="EC" id="3.1.1.96"/>
    </reaction>
</comment>
<feature type="region of interest" description="Disordered" evidence="7">
    <location>
        <begin position="160"/>
        <end position="200"/>
    </location>
</feature>
<keyword evidence="6" id="KW-0963">Cytoplasm</keyword>
<keyword evidence="6" id="KW-0820">tRNA-binding</keyword>
<evidence type="ECO:0000256" key="6">
    <source>
        <dbReference type="RuleBase" id="RU003470"/>
    </source>
</evidence>
<evidence type="ECO:0000313" key="9">
    <source>
        <dbReference type="Proteomes" id="UP000053259"/>
    </source>
</evidence>
<dbReference type="VEuPathDB" id="FungiDB:PV09_00869"/>
<dbReference type="Proteomes" id="UP000053259">
    <property type="component" value="Unassembled WGS sequence"/>
</dbReference>
<protein>
    <recommendedName>
        <fullName evidence="3 6">D-aminoacyl-tRNA deacylase</fullName>
        <ecNumber evidence="2 6">3.1.1.96</ecNumber>
    </recommendedName>
</protein>
<proteinExistence type="inferred from homology"/>
<dbReference type="FunCoup" id="A0A0D1Z7M7">
    <property type="interactions" value="1533"/>
</dbReference>
<dbReference type="InterPro" id="IPR003732">
    <property type="entry name" value="Daa-tRNA_deacyls_DTD"/>
</dbReference>
<evidence type="ECO:0000256" key="7">
    <source>
        <dbReference type="SAM" id="MobiDB-lite"/>
    </source>
</evidence>
<evidence type="ECO:0000256" key="5">
    <source>
        <dbReference type="ARBA" id="ARBA00048018"/>
    </source>
</evidence>
<name>A0A0D1Z7M7_9PEZI</name>
<evidence type="ECO:0000313" key="8">
    <source>
        <dbReference type="EMBL" id="KIW08957.1"/>
    </source>
</evidence>
<keyword evidence="9" id="KW-1185">Reference proteome</keyword>
<organism evidence="8 9">
    <name type="scientific">Verruconis gallopava</name>
    <dbReference type="NCBI Taxonomy" id="253628"/>
    <lineage>
        <taxon>Eukaryota</taxon>
        <taxon>Fungi</taxon>
        <taxon>Dikarya</taxon>
        <taxon>Ascomycota</taxon>
        <taxon>Pezizomycotina</taxon>
        <taxon>Dothideomycetes</taxon>
        <taxon>Pleosporomycetidae</taxon>
        <taxon>Venturiales</taxon>
        <taxon>Sympoventuriaceae</taxon>
        <taxon>Verruconis</taxon>
    </lineage>
</organism>
<keyword evidence="6" id="KW-0694">RNA-binding</keyword>
<dbReference type="AlphaFoldDB" id="A0A0D1Z7M7"/>
<dbReference type="Gene3D" id="3.50.80.10">
    <property type="entry name" value="D-tyrosyl-tRNA(Tyr) deacylase"/>
    <property type="match status" value="1"/>
</dbReference>
<comment type="similarity">
    <text evidence="1 6">Belongs to the DTD family.</text>
</comment>
<dbReference type="RefSeq" id="XP_016218826.1">
    <property type="nucleotide sequence ID" value="XM_016353673.1"/>
</dbReference>
<feature type="compositionally biased region" description="Basic and acidic residues" evidence="7">
    <location>
        <begin position="161"/>
        <end position="179"/>
    </location>
</feature>
<accession>A0A0D1Z7M7</accession>
<dbReference type="STRING" id="253628.A0A0D1Z7M7"/>
<reference evidence="8 9" key="1">
    <citation type="submission" date="2015-01" db="EMBL/GenBank/DDBJ databases">
        <title>The Genome Sequence of Ochroconis gallopava CBS43764.</title>
        <authorList>
            <consortium name="The Broad Institute Genomics Platform"/>
            <person name="Cuomo C."/>
            <person name="de Hoog S."/>
            <person name="Gorbushina A."/>
            <person name="Stielow B."/>
            <person name="Teixiera M."/>
            <person name="Abouelleil A."/>
            <person name="Chapman S.B."/>
            <person name="Priest M."/>
            <person name="Young S.K."/>
            <person name="Wortman J."/>
            <person name="Nusbaum C."/>
            <person name="Birren B."/>
        </authorList>
    </citation>
    <scope>NUCLEOTIDE SEQUENCE [LARGE SCALE GENOMIC DNA]</scope>
    <source>
        <strain evidence="8 9">CBS 43764</strain>
    </source>
</reference>
<gene>
    <name evidence="8" type="ORF">PV09_00869</name>
</gene>
<dbReference type="EMBL" id="KN847530">
    <property type="protein sequence ID" value="KIW08957.1"/>
    <property type="molecule type" value="Genomic_DNA"/>
</dbReference>
<dbReference type="GO" id="GO:0051500">
    <property type="term" value="F:D-tyrosyl-tRNA(Tyr) deacylase activity"/>
    <property type="evidence" value="ECO:0007669"/>
    <property type="project" value="TreeGrafter"/>
</dbReference>
<dbReference type="GO" id="GO:0005737">
    <property type="term" value="C:cytoplasm"/>
    <property type="evidence" value="ECO:0007669"/>
    <property type="project" value="UniProtKB-SubCell"/>
</dbReference>
<dbReference type="InterPro" id="IPR023509">
    <property type="entry name" value="DTD-like_sf"/>
</dbReference>
<dbReference type="OrthoDB" id="275783at2759"/>
<dbReference type="Pfam" id="PF02580">
    <property type="entry name" value="Tyr_Deacylase"/>
    <property type="match status" value="1"/>
</dbReference>
<dbReference type="PANTHER" id="PTHR10472:SF5">
    <property type="entry name" value="D-AMINOACYL-TRNA DEACYLASE 1"/>
    <property type="match status" value="1"/>
</dbReference>
<evidence type="ECO:0000256" key="4">
    <source>
        <dbReference type="ARBA" id="ARBA00047676"/>
    </source>
</evidence>
<comment type="catalytic activity">
    <reaction evidence="5">
        <text>a D-aminoacyl-tRNA + H2O = a tRNA + a D-alpha-amino acid + H(+)</text>
        <dbReference type="Rhea" id="RHEA:13953"/>
        <dbReference type="Rhea" id="RHEA-COMP:10123"/>
        <dbReference type="Rhea" id="RHEA-COMP:10124"/>
        <dbReference type="ChEBI" id="CHEBI:15377"/>
        <dbReference type="ChEBI" id="CHEBI:15378"/>
        <dbReference type="ChEBI" id="CHEBI:59871"/>
        <dbReference type="ChEBI" id="CHEBI:78442"/>
        <dbReference type="ChEBI" id="CHEBI:79333"/>
        <dbReference type="EC" id="3.1.1.96"/>
    </reaction>
</comment>
<dbReference type="GeneID" id="27308842"/>
<dbReference type="InParanoid" id="A0A0D1Z7M7"/>
<sequence>MKVVLQRVKSASVSVDGKLIASIGKGVLALAAVGKDDTIQDSERAAGKLLNMKLWDDESGGRWKKSVKDVGGEVLCISQFTLFASTNKGNKPSFHKSADAEKGRELYTAFFTEVQKQYDQDKVKDGVFQAMMDVALVNDGPVSENSASPLDEETPLCASGELRDRGDASDADQNLRTEDIPVTNENPPPENGQPRSQSDADNMADRLTKLPPLGIKYICEHEAVTLEIDTNPGPIDVPSDMQKVKVQGNMSVDELAQIVKEMTYDFNLSPELME</sequence>
<keyword evidence="6" id="KW-0378">Hydrolase</keyword>
<dbReference type="GO" id="GO:0000049">
    <property type="term" value="F:tRNA binding"/>
    <property type="evidence" value="ECO:0007669"/>
    <property type="project" value="UniProtKB-KW"/>
</dbReference>
<dbReference type="NCBIfam" id="TIGR00256">
    <property type="entry name" value="D-aminoacyl-tRNA deacylase"/>
    <property type="match status" value="1"/>
</dbReference>